<dbReference type="AlphaFoldDB" id="A0A0B7MJD2"/>
<proteinExistence type="predicted"/>
<dbReference type="OrthoDB" id="9801958at2"/>
<dbReference type="Proteomes" id="UP000046155">
    <property type="component" value="Unassembled WGS sequence"/>
</dbReference>
<dbReference type="RefSeq" id="WP_044664326.1">
    <property type="nucleotide sequence ID" value="NZ_CDRZ01000054.1"/>
</dbReference>
<evidence type="ECO:0000259" key="4">
    <source>
        <dbReference type="PROSITE" id="PS50893"/>
    </source>
</evidence>
<dbReference type="GO" id="GO:0016887">
    <property type="term" value="F:ATP hydrolysis activity"/>
    <property type="evidence" value="ECO:0007669"/>
    <property type="project" value="InterPro"/>
</dbReference>
<dbReference type="InterPro" id="IPR027417">
    <property type="entry name" value="P-loop_NTPase"/>
</dbReference>
<keyword evidence="1" id="KW-0813">Transport</keyword>
<reference evidence="6" key="1">
    <citation type="submission" date="2015-01" db="EMBL/GenBank/DDBJ databases">
        <authorList>
            <person name="Manzoor Shahid"/>
            <person name="Zubair Saima"/>
        </authorList>
    </citation>
    <scope>NUCLEOTIDE SEQUENCE [LARGE SCALE GENOMIC DNA]</scope>
    <source>
        <strain evidence="6">Sp3</strain>
    </source>
</reference>
<keyword evidence="2" id="KW-0547">Nucleotide-binding</keyword>
<gene>
    <name evidence="5" type="ORF">SSCH_1470005</name>
</gene>
<dbReference type="InterPro" id="IPR050166">
    <property type="entry name" value="ABC_transporter_ATP-bind"/>
</dbReference>
<dbReference type="SUPFAM" id="SSF52540">
    <property type="entry name" value="P-loop containing nucleoside triphosphate hydrolases"/>
    <property type="match status" value="1"/>
</dbReference>
<dbReference type="GO" id="GO:0005524">
    <property type="term" value="F:ATP binding"/>
    <property type="evidence" value="ECO:0007669"/>
    <property type="project" value="UniProtKB-KW"/>
</dbReference>
<evidence type="ECO:0000313" key="6">
    <source>
        <dbReference type="Proteomes" id="UP000046155"/>
    </source>
</evidence>
<protein>
    <submittedName>
        <fullName evidence="5">ABC transporter related protein</fullName>
    </submittedName>
</protein>
<keyword evidence="6" id="KW-1185">Reference proteome</keyword>
<dbReference type="PROSITE" id="PS00211">
    <property type="entry name" value="ABC_TRANSPORTER_1"/>
    <property type="match status" value="1"/>
</dbReference>
<evidence type="ECO:0000256" key="2">
    <source>
        <dbReference type="ARBA" id="ARBA00022741"/>
    </source>
</evidence>
<evidence type="ECO:0000256" key="3">
    <source>
        <dbReference type="ARBA" id="ARBA00022840"/>
    </source>
</evidence>
<dbReference type="EMBL" id="CDRZ01000054">
    <property type="protein sequence ID" value="CEO88096.1"/>
    <property type="molecule type" value="Genomic_DNA"/>
</dbReference>
<accession>A0A0B7MJD2</accession>
<dbReference type="InterPro" id="IPR017871">
    <property type="entry name" value="ABC_transporter-like_CS"/>
</dbReference>
<evidence type="ECO:0000313" key="5">
    <source>
        <dbReference type="EMBL" id="CEO88096.1"/>
    </source>
</evidence>
<name>A0A0B7MJD2_9FIRM</name>
<feature type="domain" description="ABC transporter" evidence="4">
    <location>
        <begin position="2"/>
        <end position="233"/>
    </location>
</feature>
<dbReference type="PANTHER" id="PTHR42788">
    <property type="entry name" value="TAURINE IMPORT ATP-BINDING PROTEIN-RELATED"/>
    <property type="match status" value="1"/>
</dbReference>
<keyword evidence="3" id="KW-0067">ATP-binding</keyword>
<evidence type="ECO:0000256" key="1">
    <source>
        <dbReference type="ARBA" id="ARBA00022448"/>
    </source>
</evidence>
<sequence>MLSLNDVFLTYSNGNTSVQALAGVNLKIEKGKSYAIIGPSGCGKTSLIFLMAGLIAPTQGEVFLHEMKVVKPHRGTALILQEYGLLPWKTVWENAALGLKLRKVPEQEIADILGQVFEELELTECIDRYPNQLSGGQKQRVALARALSLQPEILLMDEPLSALDALTRENLQEVILRLIKKHRITSVLVTHSIEEAVYLGQEIIILSARPGKISAIVANTEQGTEGYRHKMSFYAKCTEVRGLLEVHCQSDDRLLQKQ</sequence>
<dbReference type="CDD" id="cd03293">
    <property type="entry name" value="ABC_NrtD_SsuB_transporters"/>
    <property type="match status" value="1"/>
</dbReference>
<dbReference type="Gene3D" id="3.40.50.300">
    <property type="entry name" value="P-loop containing nucleotide triphosphate hydrolases"/>
    <property type="match status" value="1"/>
</dbReference>
<dbReference type="InterPro" id="IPR003593">
    <property type="entry name" value="AAA+_ATPase"/>
</dbReference>
<organism evidence="5 6">
    <name type="scientific">Syntrophaceticus schinkii</name>
    <dbReference type="NCBI Taxonomy" id="499207"/>
    <lineage>
        <taxon>Bacteria</taxon>
        <taxon>Bacillati</taxon>
        <taxon>Bacillota</taxon>
        <taxon>Clostridia</taxon>
        <taxon>Thermoanaerobacterales</taxon>
        <taxon>Thermoanaerobacterales Family III. Incertae Sedis</taxon>
        <taxon>Syntrophaceticus</taxon>
    </lineage>
</organism>
<dbReference type="SMART" id="SM00382">
    <property type="entry name" value="AAA"/>
    <property type="match status" value="1"/>
</dbReference>
<dbReference type="PANTHER" id="PTHR42788:SF13">
    <property type="entry name" value="ALIPHATIC SULFONATES IMPORT ATP-BINDING PROTEIN SSUB"/>
    <property type="match status" value="1"/>
</dbReference>
<dbReference type="Pfam" id="PF00005">
    <property type="entry name" value="ABC_tran"/>
    <property type="match status" value="1"/>
</dbReference>
<dbReference type="PROSITE" id="PS50893">
    <property type="entry name" value="ABC_TRANSPORTER_2"/>
    <property type="match status" value="1"/>
</dbReference>
<dbReference type="InterPro" id="IPR003439">
    <property type="entry name" value="ABC_transporter-like_ATP-bd"/>
</dbReference>